<accession>A0ABY5HVR3</accession>
<dbReference type="EMBL" id="CP038802">
    <property type="protein sequence ID" value="UTY28290.1"/>
    <property type="molecule type" value="Genomic_DNA"/>
</dbReference>
<gene>
    <name evidence="1" type="ORF">E4N76_04340</name>
</gene>
<evidence type="ECO:0000313" key="1">
    <source>
        <dbReference type="EMBL" id="UTY28290.1"/>
    </source>
</evidence>
<dbReference type="Pfam" id="PF08843">
    <property type="entry name" value="AbiEii"/>
    <property type="match status" value="1"/>
</dbReference>
<dbReference type="Proteomes" id="UP001059401">
    <property type="component" value="Chromosome"/>
</dbReference>
<organism evidence="1 2">
    <name type="scientific">Treponema putidum</name>
    <dbReference type="NCBI Taxonomy" id="221027"/>
    <lineage>
        <taxon>Bacteria</taxon>
        <taxon>Pseudomonadati</taxon>
        <taxon>Spirochaetota</taxon>
        <taxon>Spirochaetia</taxon>
        <taxon>Spirochaetales</taxon>
        <taxon>Treponemataceae</taxon>
        <taxon>Treponema</taxon>
    </lineage>
</organism>
<evidence type="ECO:0000313" key="2">
    <source>
        <dbReference type="Proteomes" id="UP001059401"/>
    </source>
</evidence>
<name>A0ABY5HVR3_9SPIR</name>
<dbReference type="RefSeq" id="WP_255806171.1">
    <property type="nucleotide sequence ID" value="NZ_CP038802.1"/>
</dbReference>
<dbReference type="Gene3D" id="3.10.450.620">
    <property type="entry name" value="JHP933, nucleotidyltransferase-like core domain"/>
    <property type="match status" value="1"/>
</dbReference>
<dbReference type="InterPro" id="IPR014942">
    <property type="entry name" value="AbiEii"/>
</dbReference>
<reference evidence="1" key="1">
    <citation type="submission" date="2019-04" db="EMBL/GenBank/DDBJ databases">
        <title>Whole genome sequencing of oral phylogroup 2 treponemes.</title>
        <authorList>
            <person name="Chan Y."/>
            <person name="Zeng H.H."/>
            <person name="Yu X.L."/>
            <person name="Leung W.K."/>
            <person name="Watt R.M."/>
        </authorList>
    </citation>
    <scope>NUCLEOTIDE SEQUENCE</scope>
    <source>
        <strain evidence="1">OMZ 847</strain>
    </source>
</reference>
<sequence length="222" mass="26162">MEKDIIRDYTELYELQDKVLKIIFSDETPFYLTGGTALHRFYCNRRHSDDLDLFMQGQPYFYGETKELIYKLKKYFTVETAVSSKDFLRIKIESLKIDFVNDRVYRYGKSNITNGISVDNVYNILANKLTAVLGRDEEKDVFDIVAICLMYDFNWVDILQAAHEKESFEDYILIERLKSFPLDWIANLKLIKKTKITSQTIEMICSDIKEKSKNSLVRHVVN</sequence>
<evidence type="ECO:0008006" key="3">
    <source>
        <dbReference type="Google" id="ProtNLM"/>
    </source>
</evidence>
<protein>
    <recommendedName>
        <fullName evidence="3">Nucleotidyltransferase AbiEii toxin of type IV toxin-antitoxin system</fullName>
    </recommendedName>
</protein>
<proteinExistence type="predicted"/>
<keyword evidence="2" id="KW-1185">Reference proteome</keyword>